<dbReference type="InterPro" id="IPR032710">
    <property type="entry name" value="NTF2-like_dom_sf"/>
</dbReference>
<dbReference type="EMBL" id="DF849315">
    <property type="protein sequence ID" value="GAT56606.1"/>
    <property type="molecule type" value="Genomic_DNA"/>
</dbReference>
<gene>
    <name evidence="1" type="ORF">MCHLO_13238</name>
</gene>
<evidence type="ECO:0008006" key="3">
    <source>
        <dbReference type="Google" id="ProtNLM"/>
    </source>
</evidence>
<proteinExistence type="predicted"/>
<protein>
    <recommendedName>
        <fullName evidence="3">SnoaL-like domain-containing protein</fullName>
    </recommendedName>
</protein>
<accession>A0ABQ0M347</accession>
<evidence type="ECO:0000313" key="2">
    <source>
        <dbReference type="Proteomes" id="UP000815677"/>
    </source>
</evidence>
<dbReference type="Gene3D" id="3.10.450.50">
    <property type="match status" value="1"/>
</dbReference>
<reference evidence="1" key="1">
    <citation type="submission" date="2014-09" db="EMBL/GenBank/DDBJ databases">
        <title>Genome sequence of the luminous mushroom Mycena chlorophos for searching fungal bioluminescence genes.</title>
        <authorList>
            <person name="Tanaka Y."/>
            <person name="Kasuga D."/>
            <person name="Oba Y."/>
            <person name="Hase S."/>
            <person name="Sato K."/>
            <person name="Oba Y."/>
            <person name="Sakakibara Y."/>
        </authorList>
    </citation>
    <scope>NUCLEOTIDE SEQUENCE</scope>
</reference>
<evidence type="ECO:0000313" key="1">
    <source>
        <dbReference type="EMBL" id="GAT56606.1"/>
    </source>
</evidence>
<keyword evidence="2" id="KW-1185">Reference proteome</keyword>
<dbReference type="Proteomes" id="UP000815677">
    <property type="component" value="Unassembled WGS sequence"/>
</dbReference>
<dbReference type="SUPFAM" id="SSF54427">
    <property type="entry name" value="NTF2-like"/>
    <property type="match status" value="1"/>
</dbReference>
<dbReference type="EMBL" id="DF849315">
    <property type="protein sequence ID" value="GAT56605.1"/>
    <property type="molecule type" value="Genomic_DNA"/>
</dbReference>
<sequence length="245" mass="26368">MNMVVQFQVVMLNHVHVPEALLATAMACSESLPCAVESVAVRVRHALSGGSSSEIQRIKSPALFFAFASLFSLALASPLAGRDASASAVDVATAFVTAYSNMDYPTLAALTTPDFTFQDAAYPNISGETARGMYRWFIHDKAKTKMIVTLHNVTASPTDPNVAIASFTDDYYFNGNHVLNNITSTMTVSNGLLALEQDSYSFSAWAEQALGPLVGPLAAPLDVTKTLIQMTAKIELDTFMLFNPE</sequence>
<name>A0ABQ0M347_MYCCL</name>
<organism evidence="1 2">
    <name type="scientific">Mycena chlorophos</name>
    <name type="common">Agaric fungus</name>
    <name type="synonym">Agaricus chlorophos</name>
    <dbReference type="NCBI Taxonomy" id="658473"/>
    <lineage>
        <taxon>Eukaryota</taxon>
        <taxon>Fungi</taxon>
        <taxon>Dikarya</taxon>
        <taxon>Basidiomycota</taxon>
        <taxon>Agaricomycotina</taxon>
        <taxon>Agaricomycetes</taxon>
        <taxon>Agaricomycetidae</taxon>
        <taxon>Agaricales</taxon>
        <taxon>Marasmiineae</taxon>
        <taxon>Mycenaceae</taxon>
        <taxon>Mycena</taxon>
    </lineage>
</organism>